<sequence length="685" mass="73428">MKCSHLNKACEAWARLDQIKAAGSFQLDGSQLQISEVVAAAYHRCHPRLTQDPSVLQRLEDSARVLMTHINEGSFIYGANTGFGGCADTRTGELDKLQVALMQLTQAGILSSAPSGCRPEQAMPTAWVRAAMVVRCNATMRGHSAVKLSTVRALVRLLDRGIIPVVPLRGSISASGDLMPLSYIAGAAQGNPDILVEVGDGRIVSAAQALAEHGLEPVTLGPQEGLGLVNGTAVSAAVGALVMNHAHRLVVLTQALSAMAVENLLTVIKALHGSVASFDPFISQVRPHLGQAECAANIATLLHNSRLARHGNLERDRRPEALIQDRYSIRCAPQWLGPQLEDLLLADAQIATELRSSCENPVIDAASSDVHCGGNFQAASVGSAMEKTRLALQMMGRMLFAQLTEMVDADLSRGLPACLAADDPSLSFTFKGVDIAMAAYMAELAFLAAPVSPHMQVAEMRNQSVNSMALASARVSMQAVDVLTIMCACGLYACCQAVDLRALHESFKARAARALATVTAQVLARHLEPSRLGGLDAAIEAHVSQSWDRTGKLDLEDRCRRLARDAFPLIVGSVKASTPSEVIREWEQRSADAASAEWSSTWTAFCAAPHTAELLGDGTRVLYSFIRDELRVPFHRGLVEQPTAESAELDGRAKKTVGGWISIVHDAIRDDSLYGRLMAFVGEMR</sequence>
<evidence type="ECO:0000313" key="3">
    <source>
        <dbReference type="EMBL" id="KJZ71628.1"/>
    </source>
</evidence>
<dbReference type="SUPFAM" id="SSF48557">
    <property type="entry name" value="L-aspartase-like"/>
    <property type="match status" value="1"/>
</dbReference>
<dbReference type="NCBIfam" id="TIGR01226">
    <property type="entry name" value="phe_am_lyase"/>
    <property type="match status" value="1"/>
</dbReference>
<evidence type="ECO:0000313" key="4">
    <source>
        <dbReference type="Proteomes" id="UP000054481"/>
    </source>
</evidence>
<comment type="similarity">
    <text evidence="1 2">Belongs to the PAL/histidase family.</text>
</comment>
<dbReference type="Proteomes" id="UP000054481">
    <property type="component" value="Unassembled WGS sequence"/>
</dbReference>
<dbReference type="Gene3D" id="1.20.200.10">
    <property type="entry name" value="Fumarase/aspartase (Central domain)"/>
    <property type="match status" value="1"/>
</dbReference>
<protein>
    <recommendedName>
        <fullName evidence="5">Phenylalanine ammonia-lyase</fullName>
    </recommendedName>
</protein>
<dbReference type="Pfam" id="PF00221">
    <property type="entry name" value="Lyase_aromatic"/>
    <property type="match status" value="1"/>
</dbReference>
<dbReference type="InterPro" id="IPR001106">
    <property type="entry name" value="Aromatic_Lyase"/>
</dbReference>
<evidence type="ECO:0000256" key="2">
    <source>
        <dbReference type="RuleBase" id="RU003954"/>
    </source>
</evidence>
<dbReference type="EMBL" id="KQ030568">
    <property type="protein sequence ID" value="KJZ71628.1"/>
    <property type="molecule type" value="Genomic_DNA"/>
</dbReference>
<keyword evidence="2" id="KW-0456">Lyase</keyword>
<proteinExistence type="inferred from homology"/>
<keyword evidence="4" id="KW-1185">Reference proteome</keyword>
<dbReference type="PANTHER" id="PTHR10362">
    <property type="entry name" value="HISTIDINE AMMONIA-LYASE"/>
    <property type="match status" value="1"/>
</dbReference>
<organism evidence="3 4">
    <name type="scientific">Hirsutella minnesotensis 3608</name>
    <dbReference type="NCBI Taxonomy" id="1043627"/>
    <lineage>
        <taxon>Eukaryota</taxon>
        <taxon>Fungi</taxon>
        <taxon>Dikarya</taxon>
        <taxon>Ascomycota</taxon>
        <taxon>Pezizomycotina</taxon>
        <taxon>Sordariomycetes</taxon>
        <taxon>Hypocreomycetidae</taxon>
        <taxon>Hypocreales</taxon>
        <taxon>Ophiocordycipitaceae</taxon>
        <taxon>Hirsutella</taxon>
    </lineage>
</organism>
<dbReference type="GO" id="GO:0005737">
    <property type="term" value="C:cytoplasm"/>
    <property type="evidence" value="ECO:0007669"/>
    <property type="project" value="InterPro"/>
</dbReference>
<dbReference type="GO" id="GO:0016841">
    <property type="term" value="F:ammonia-lyase activity"/>
    <property type="evidence" value="ECO:0007669"/>
    <property type="project" value="InterPro"/>
</dbReference>
<accession>A0A0F7ZSM6</accession>
<name>A0A0F7ZSM6_9HYPO</name>
<dbReference type="InterPro" id="IPR024083">
    <property type="entry name" value="Fumarase/histidase_N"/>
</dbReference>
<dbReference type="InterPro" id="IPR008948">
    <property type="entry name" value="L-Aspartase-like"/>
</dbReference>
<dbReference type="Gene3D" id="1.10.274.20">
    <property type="entry name" value="Phenylalanine ammonia-lyase 1, domain 3"/>
    <property type="match status" value="1"/>
</dbReference>
<dbReference type="CDD" id="cd00332">
    <property type="entry name" value="PAL-HAL"/>
    <property type="match status" value="1"/>
</dbReference>
<dbReference type="PROSITE" id="PS00488">
    <property type="entry name" value="PAL_HISTIDASE"/>
    <property type="match status" value="1"/>
</dbReference>
<evidence type="ECO:0008006" key="5">
    <source>
        <dbReference type="Google" id="ProtNLM"/>
    </source>
</evidence>
<dbReference type="InterPro" id="IPR022313">
    <property type="entry name" value="Phe/His_NH3-lyase_AS"/>
</dbReference>
<dbReference type="InterPro" id="IPR005922">
    <property type="entry name" value="Phe_NH3-lyase"/>
</dbReference>
<dbReference type="GO" id="GO:0006559">
    <property type="term" value="P:L-phenylalanine catabolic process"/>
    <property type="evidence" value="ECO:0007669"/>
    <property type="project" value="InterPro"/>
</dbReference>
<reference evidence="3 4" key="1">
    <citation type="journal article" date="2014" name="Genome Biol. Evol.">
        <title>Comparative genomics and transcriptomics analyses reveal divergent lifestyle features of nematode endoparasitic fungus Hirsutella minnesotensis.</title>
        <authorList>
            <person name="Lai Y."/>
            <person name="Liu K."/>
            <person name="Zhang X."/>
            <person name="Zhang X."/>
            <person name="Li K."/>
            <person name="Wang N."/>
            <person name="Shu C."/>
            <person name="Wu Y."/>
            <person name="Wang C."/>
            <person name="Bushley K.E."/>
            <person name="Xiang M."/>
            <person name="Liu X."/>
        </authorList>
    </citation>
    <scope>NUCLEOTIDE SEQUENCE [LARGE SCALE GENOMIC DNA]</scope>
    <source>
        <strain evidence="3 4">3608</strain>
    </source>
</reference>
<dbReference type="OrthoDB" id="10051290at2759"/>
<evidence type="ECO:0000256" key="1">
    <source>
        <dbReference type="ARBA" id="ARBA00007238"/>
    </source>
</evidence>
<dbReference type="AlphaFoldDB" id="A0A0F7ZSM6"/>
<gene>
    <name evidence="3" type="ORF">HIM_09022</name>
</gene>
<dbReference type="Gene3D" id="1.10.275.10">
    <property type="entry name" value="Fumarase/aspartase (N-terminal domain)"/>
    <property type="match status" value="1"/>
</dbReference>
<dbReference type="InterPro" id="IPR023144">
    <property type="entry name" value="Phe_NH3-lyase_shielding_dom_sf"/>
</dbReference>